<comment type="similarity">
    <text evidence="2">Belongs to the peptidase C19 family.</text>
</comment>
<keyword evidence="6" id="KW-0863">Zinc-finger</keyword>
<dbReference type="Proteomes" id="UP000692954">
    <property type="component" value="Unassembled WGS sequence"/>
</dbReference>
<name>A0A8S1M312_9CILI</name>
<evidence type="ECO:0000313" key="13">
    <source>
        <dbReference type="EMBL" id="CAD8072992.1"/>
    </source>
</evidence>
<dbReference type="InterPro" id="IPR001394">
    <property type="entry name" value="Peptidase_C19_UCH"/>
</dbReference>
<dbReference type="PROSITE" id="PS00972">
    <property type="entry name" value="USP_1"/>
    <property type="match status" value="1"/>
</dbReference>
<evidence type="ECO:0000256" key="8">
    <source>
        <dbReference type="ARBA" id="ARBA00022801"/>
    </source>
</evidence>
<evidence type="ECO:0000256" key="5">
    <source>
        <dbReference type="ARBA" id="ARBA00022723"/>
    </source>
</evidence>
<dbReference type="InterPro" id="IPR028889">
    <property type="entry name" value="USP"/>
</dbReference>
<dbReference type="EMBL" id="CAJJDN010000030">
    <property type="protein sequence ID" value="CAD8072992.1"/>
    <property type="molecule type" value="Genomic_DNA"/>
</dbReference>
<feature type="domain" description="DUSP" evidence="12">
    <location>
        <begin position="1"/>
        <end position="115"/>
    </location>
</feature>
<evidence type="ECO:0000256" key="10">
    <source>
        <dbReference type="ARBA" id="ARBA00022833"/>
    </source>
</evidence>
<dbReference type="Pfam" id="PF06337">
    <property type="entry name" value="DUSP"/>
    <property type="match status" value="1"/>
</dbReference>
<dbReference type="InterPro" id="IPR018200">
    <property type="entry name" value="USP_CS"/>
</dbReference>
<keyword evidence="5" id="KW-0479">Metal-binding</keyword>
<reference evidence="13" key="1">
    <citation type="submission" date="2021-01" db="EMBL/GenBank/DDBJ databases">
        <authorList>
            <consortium name="Genoscope - CEA"/>
            <person name="William W."/>
        </authorList>
    </citation>
    <scope>NUCLEOTIDE SEQUENCE</scope>
</reference>
<evidence type="ECO:0000256" key="3">
    <source>
        <dbReference type="ARBA" id="ARBA00012759"/>
    </source>
</evidence>
<dbReference type="PROSITE" id="PS01360">
    <property type="entry name" value="ZF_MYND_1"/>
    <property type="match status" value="1"/>
</dbReference>
<dbReference type="GO" id="GO:0008270">
    <property type="term" value="F:zinc ion binding"/>
    <property type="evidence" value="ECO:0007669"/>
    <property type="project" value="UniProtKB-KW"/>
</dbReference>
<dbReference type="GO" id="GO:0006508">
    <property type="term" value="P:proteolysis"/>
    <property type="evidence" value="ECO:0007669"/>
    <property type="project" value="UniProtKB-KW"/>
</dbReference>
<keyword evidence="14" id="KW-1185">Reference proteome</keyword>
<evidence type="ECO:0000256" key="6">
    <source>
        <dbReference type="ARBA" id="ARBA00022771"/>
    </source>
</evidence>
<evidence type="ECO:0000259" key="12">
    <source>
        <dbReference type="PROSITE" id="PS51283"/>
    </source>
</evidence>
<dbReference type="Pfam" id="PF00443">
    <property type="entry name" value="UCH"/>
    <property type="match status" value="1"/>
</dbReference>
<dbReference type="EC" id="3.4.19.12" evidence="3"/>
<dbReference type="InterPro" id="IPR002893">
    <property type="entry name" value="Znf_MYND"/>
</dbReference>
<dbReference type="OrthoDB" id="292964at2759"/>
<dbReference type="InterPro" id="IPR006615">
    <property type="entry name" value="Pept_C19_DUSP"/>
</dbReference>
<keyword evidence="9" id="KW-0788">Thiol protease</keyword>
<comment type="caution">
    <text evidence="13">The sequence shown here is derived from an EMBL/GenBank/DDBJ whole genome shotgun (WGS) entry which is preliminary data.</text>
</comment>
<keyword evidence="8" id="KW-0378">Hydrolase</keyword>
<dbReference type="PROSITE" id="PS00973">
    <property type="entry name" value="USP_2"/>
    <property type="match status" value="1"/>
</dbReference>
<comment type="catalytic activity">
    <reaction evidence="1">
        <text>Thiol-dependent hydrolysis of ester, thioester, amide, peptide and isopeptide bonds formed by the C-terminal Gly of ubiquitin (a 76-residue protein attached to proteins as an intracellular targeting signal).</text>
        <dbReference type="EC" id="3.4.19.12"/>
    </reaction>
</comment>
<proteinExistence type="inferred from homology"/>
<evidence type="ECO:0000256" key="7">
    <source>
        <dbReference type="ARBA" id="ARBA00022786"/>
    </source>
</evidence>
<protein>
    <recommendedName>
        <fullName evidence="3">ubiquitinyl hydrolase 1</fullName>
        <ecNumber evidence="3">3.4.19.12</ecNumber>
    </recommendedName>
</protein>
<evidence type="ECO:0000256" key="1">
    <source>
        <dbReference type="ARBA" id="ARBA00000707"/>
    </source>
</evidence>
<keyword evidence="7" id="KW-0833">Ubl conjugation pathway</keyword>
<dbReference type="PANTHER" id="PTHR21646">
    <property type="entry name" value="UBIQUITIN CARBOXYL-TERMINAL HYDROLASE"/>
    <property type="match status" value="1"/>
</dbReference>
<dbReference type="PROSITE" id="PS51283">
    <property type="entry name" value="DUSP"/>
    <property type="match status" value="1"/>
</dbReference>
<evidence type="ECO:0000313" key="14">
    <source>
        <dbReference type="Proteomes" id="UP000692954"/>
    </source>
</evidence>
<dbReference type="InterPro" id="IPR050185">
    <property type="entry name" value="Ub_carboxyl-term_hydrolase"/>
</dbReference>
<sequence>MSDLVQFKESRQRGIDEFHTSQDMIYYIISKKWLEEWLESEEKGHPLNNYSCVNSDIILSKPSTIFKYDPIQSHMWNKIMQPNLQEGVDYEILDKATWEIIARKYHVMAIERDATIINGKKQVNVNLVPLNFGVVFPSSLRKFNGAKSVSLIKGDQYVTRTYKLSSFIELLANTLQTVSGYQFVKHDGIRLYKSPLGQTLQEIEKHISDEIKSLGPQDDIVFDFKEGEYLDPLKYETIEDCQIAPGQIILGDFKEIQKNWAIKHPNFPMEGKCEGCYNFKVLQFPCECKKVSYCTEECKKRDETYHLPRCEKTDSDDETMDKLQRNEQSLDGKVGLKNLGNTCFMNSGIQCLGNTYPLREYLLSNVYKQDINEFNTLGTKGELASKFAHLLRRMWYADKTPIPPFSLKRAIGKFQPQFQGFQQHDSQELITYLLDGLNEDLCRIKQKPYVERKDYDGRPDFEVAKESWEQFKLRNDSIIVDNLYGQYKSTLRCPNCNKISITFDPYLMVNVSIPQNAIKKLEIQFIDPNLLWDCQSLIYAYDKNQDPPLGQILQTPEIQDKIQNINPSELVYICTSSYQCDDTNENEKMSTLRKKLKYKKLYIRKALQSELNIEKENKVCIMIHESFKQNAQYQWKREITPAFNFYFDKTKTKHNDIHQFIFNIHVGVLSTFEGLPQYDGKNWKAYYEEQILDKIYYLEFKSNQNWQVDCAFCNSKSCNDCVCAYDQDTLIENYYQKEPKLEIEVFVVWKRGFKSTSQVDELYNDWLKQQKKQIQLEDLPKQQTDEQQQQQQQQEIVVETKKQQEDLSDEQLAQTQNFSTCLVPLGPPIPTIQSINVQATNEKSMKLGECLKFSEQPEQLDEENTWYCNQCKDHVRAFKVMEIYKTPKILIFHLKRFKNSNKLFKSKLETLIDFPIQDFDIREFVQNHHLPSQFTTENPENPKCNNPIYYDLYAISNHFGGLGGGHYTAFAKNYYDNIWYNFDDSAVNAIREDSINSTLITSAAYVLFYRRRE</sequence>
<evidence type="ECO:0000256" key="9">
    <source>
        <dbReference type="ARBA" id="ARBA00022807"/>
    </source>
</evidence>
<dbReference type="GO" id="GO:0016579">
    <property type="term" value="P:protein deubiquitination"/>
    <property type="evidence" value="ECO:0007669"/>
    <property type="project" value="InterPro"/>
</dbReference>
<keyword evidence="10" id="KW-0862">Zinc</keyword>
<feature type="domain" description="USP" evidence="11">
    <location>
        <begin position="334"/>
        <end position="1012"/>
    </location>
</feature>
<evidence type="ECO:0000256" key="2">
    <source>
        <dbReference type="ARBA" id="ARBA00009085"/>
    </source>
</evidence>
<dbReference type="AlphaFoldDB" id="A0A8S1M312"/>
<keyword evidence="4" id="KW-0645">Protease</keyword>
<evidence type="ECO:0000256" key="4">
    <source>
        <dbReference type="ARBA" id="ARBA00022670"/>
    </source>
</evidence>
<dbReference type="PROSITE" id="PS50235">
    <property type="entry name" value="USP_3"/>
    <property type="match status" value="1"/>
</dbReference>
<accession>A0A8S1M312</accession>
<evidence type="ECO:0000259" key="11">
    <source>
        <dbReference type="PROSITE" id="PS50235"/>
    </source>
</evidence>
<dbReference type="PANTHER" id="PTHR21646:SF24">
    <property type="entry name" value="UBIQUITIN CARBOXYL-TERMINAL HYDROLASE"/>
    <property type="match status" value="1"/>
</dbReference>
<gene>
    <name evidence="13" type="ORF">PSON_ATCC_30995.1.T0300070</name>
</gene>
<dbReference type="GO" id="GO:0004843">
    <property type="term" value="F:cysteine-type deubiquitinase activity"/>
    <property type="evidence" value="ECO:0007669"/>
    <property type="project" value="UniProtKB-EC"/>
</dbReference>
<organism evidence="13 14">
    <name type="scientific">Paramecium sonneborni</name>
    <dbReference type="NCBI Taxonomy" id="65129"/>
    <lineage>
        <taxon>Eukaryota</taxon>
        <taxon>Sar</taxon>
        <taxon>Alveolata</taxon>
        <taxon>Ciliophora</taxon>
        <taxon>Intramacronucleata</taxon>
        <taxon>Oligohymenophorea</taxon>
        <taxon>Peniculida</taxon>
        <taxon>Parameciidae</taxon>
        <taxon>Paramecium</taxon>
    </lineage>
</organism>